<gene>
    <name evidence="3" type="ORF">S06H3_41608</name>
</gene>
<dbReference type="Gene3D" id="3.90.550.10">
    <property type="entry name" value="Spore Coat Polysaccharide Biosynthesis Protein SpsA, Chain A"/>
    <property type="match status" value="1"/>
</dbReference>
<dbReference type="Pfam" id="PF00535">
    <property type="entry name" value="Glycos_transf_2"/>
    <property type="match status" value="1"/>
</dbReference>
<dbReference type="InterPro" id="IPR001173">
    <property type="entry name" value="Glyco_trans_2-like"/>
</dbReference>
<dbReference type="InterPro" id="IPR050834">
    <property type="entry name" value="Glycosyltransf_2"/>
</dbReference>
<protein>
    <recommendedName>
        <fullName evidence="1 2">Glycosyltransferase 2-like domain-containing protein</fullName>
    </recommendedName>
</protein>
<dbReference type="EMBL" id="BARV01025665">
    <property type="protein sequence ID" value="GAI45951.1"/>
    <property type="molecule type" value="Genomic_DNA"/>
</dbReference>
<feature type="domain" description="Glycosyltransferase 2-like" evidence="2">
    <location>
        <begin position="173"/>
        <end position="241"/>
    </location>
</feature>
<accession>X1PTW0</accession>
<name>X1PTW0_9ZZZZ</name>
<dbReference type="SUPFAM" id="SSF53448">
    <property type="entry name" value="Nucleotide-diphospho-sugar transferases"/>
    <property type="match status" value="1"/>
</dbReference>
<feature type="non-terminal residue" evidence="3">
    <location>
        <position position="265"/>
    </location>
</feature>
<evidence type="ECO:0000259" key="2">
    <source>
        <dbReference type="Pfam" id="PF13632"/>
    </source>
</evidence>
<sequence length="265" mass="30151">VYNEEDSILGFLQSLKDQTRLPAEIVIVDGGSGDRTFDIISGFFNDWVGEHGSGEKIKLKIAKDMSGNDGKEEKGNRSITVRLLQEKGANISLGRNIAISHACGKFISVSDAGCYLHPRWLEEINSSSGKSLKEIMGGMNYAWCNSFLQRCLALCIMPGLSEIRENDYMPSSRNISFKKKYWEEAGGYPRDLDYGEDMKFNFNLKEKGYRLSFTPRAKVYWKMRKNLVEIFKQFFRYARGDALGRMYPVRHLIRFLSGSGFIAVI</sequence>
<dbReference type="PANTHER" id="PTHR43685">
    <property type="entry name" value="GLYCOSYLTRANSFERASE"/>
    <property type="match status" value="1"/>
</dbReference>
<dbReference type="PANTHER" id="PTHR43685:SF3">
    <property type="entry name" value="SLR2126 PROTEIN"/>
    <property type="match status" value="1"/>
</dbReference>
<feature type="domain" description="Glycosyltransferase 2-like" evidence="1">
    <location>
        <begin position="1"/>
        <end position="45"/>
    </location>
</feature>
<organism evidence="3">
    <name type="scientific">marine sediment metagenome</name>
    <dbReference type="NCBI Taxonomy" id="412755"/>
    <lineage>
        <taxon>unclassified sequences</taxon>
        <taxon>metagenomes</taxon>
        <taxon>ecological metagenomes</taxon>
    </lineage>
</organism>
<evidence type="ECO:0000313" key="3">
    <source>
        <dbReference type="EMBL" id="GAI45951.1"/>
    </source>
</evidence>
<dbReference type="AlphaFoldDB" id="X1PTW0"/>
<reference evidence="3" key="1">
    <citation type="journal article" date="2014" name="Front. Microbiol.">
        <title>High frequency of phylogenetically diverse reductive dehalogenase-homologous genes in deep subseafloor sedimentary metagenomes.</title>
        <authorList>
            <person name="Kawai M."/>
            <person name="Futagami T."/>
            <person name="Toyoda A."/>
            <person name="Takaki Y."/>
            <person name="Nishi S."/>
            <person name="Hori S."/>
            <person name="Arai W."/>
            <person name="Tsubouchi T."/>
            <person name="Morono Y."/>
            <person name="Uchiyama I."/>
            <person name="Ito T."/>
            <person name="Fujiyama A."/>
            <person name="Inagaki F."/>
            <person name="Takami H."/>
        </authorList>
    </citation>
    <scope>NUCLEOTIDE SEQUENCE</scope>
    <source>
        <strain evidence="3">Expedition CK06-06</strain>
    </source>
</reference>
<dbReference type="Pfam" id="PF13632">
    <property type="entry name" value="Glyco_trans_2_3"/>
    <property type="match status" value="1"/>
</dbReference>
<comment type="caution">
    <text evidence="3">The sequence shown here is derived from an EMBL/GenBank/DDBJ whole genome shotgun (WGS) entry which is preliminary data.</text>
</comment>
<feature type="non-terminal residue" evidence="3">
    <location>
        <position position="1"/>
    </location>
</feature>
<dbReference type="InterPro" id="IPR029044">
    <property type="entry name" value="Nucleotide-diphossugar_trans"/>
</dbReference>
<proteinExistence type="predicted"/>
<evidence type="ECO:0000259" key="1">
    <source>
        <dbReference type="Pfam" id="PF00535"/>
    </source>
</evidence>